<dbReference type="InterPro" id="IPR052537">
    <property type="entry name" value="Extradiol_RC_dioxygenase"/>
</dbReference>
<dbReference type="Gene3D" id="3.10.180.10">
    <property type="entry name" value="2,3-Dihydroxybiphenyl 1,2-Dioxygenase, domain 1"/>
    <property type="match status" value="2"/>
</dbReference>
<dbReference type="InterPro" id="IPR029068">
    <property type="entry name" value="Glyas_Bleomycin-R_OHBP_Dase"/>
</dbReference>
<dbReference type="RefSeq" id="WP_071479077.1">
    <property type="nucleotide sequence ID" value="NZ_CP024899.1"/>
</dbReference>
<feature type="domain" description="VOC" evidence="2">
    <location>
        <begin position="139"/>
        <end position="262"/>
    </location>
</feature>
<evidence type="ECO:0000259" key="2">
    <source>
        <dbReference type="PROSITE" id="PS51819"/>
    </source>
</evidence>
<keyword evidence="3" id="KW-0560">Oxidoreductase</keyword>
<dbReference type="PANTHER" id="PTHR36110:SF2">
    <property type="entry name" value="RING-CLEAVING DIOXYGENASE MHQE-RELATED"/>
    <property type="match status" value="1"/>
</dbReference>
<gene>
    <name evidence="3" type="ORF">BG454_05600</name>
</gene>
<feature type="compositionally biased region" description="Basic and acidic residues" evidence="1">
    <location>
        <begin position="283"/>
        <end position="292"/>
    </location>
</feature>
<dbReference type="Pfam" id="PF00903">
    <property type="entry name" value="Glyoxalase"/>
    <property type="match status" value="1"/>
</dbReference>
<sequence length="304" mass="33498">MTTSQTHAPIAGLHHVTAISGPAQENLDYYTHTLKTRLIKQTVNFDAPEMYHLYYGAQDASPGSVLTFFNRESREQGRAGAGAAQAFAYAAKPDTLEQWHQALGGQITTRFGAEVLVLTDPHGQLFEIVADPEANAWGEFHSVTLWVAEPDATARILTEVFGYSFVGTERNGEGTRTRYALPGDAPGRIVDLWQSDAPVKARPGPGTIHHVAFRARDNAHQQELRDVLLARGERVTEVKDRQYFNAIYFREPGGVLFEIATDGPGFDADEPMSSLGESLKLPPQHEPRRAELEALLPPLELSRA</sequence>
<dbReference type="AlphaFoldDB" id="A0A2K8K7C3"/>
<proteinExistence type="predicted"/>
<organism evidence="3 4">
    <name type="scientific">Roseinatronobacter bogoriensis subsp. barguzinensis</name>
    <dbReference type="NCBI Taxonomy" id="441209"/>
    <lineage>
        <taxon>Bacteria</taxon>
        <taxon>Pseudomonadati</taxon>
        <taxon>Pseudomonadota</taxon>
        <taxon>Alphaproteobacteria</taxon>
        <taxon>Rhodobacterales</taxon>
        <taxon>Paracoccaceae</taxon>
        <taxon>Roseinatronobacter</taxon>
    </lineage>
</organism>
<dbReference type="OrthoDB" id="9785698at2"/>
<dbReference type="KEGG" id="rbg:BG454_05600"/>
<dbReference type="GO" id="GO:0051213">
    <property type="term" value="F:dioxygenase activity"/>
    <property type="evidence" value="ECO:0007669"/>
    <property type="project" value="UniProtKB-KW"/>
</dbReference>
<keyword evidence="4" id="KW-1185">Reference proteome</keyword>
<dbReference type="PANTHER" id="PTHR36110">
    <property type="entry name" value="RING-CLEAVING DIOXYGENASE MHQE-RELATED"/>
    <property type="match status" value="1"/>
</dbReference>
<dbReference type="Proteomes" id="UP000228948">
    <property type="component" value="Chromosome"/>
</dbReference>
<dbReference type="SUPFAM" id="SSF54593">
    <property type="entry name" value="Glyoxalase/Bleomycin resistance protein/Dihydroxybiphenyl dioxygenase"/>
    <property type="match status" value="1"/>
</dbReference>
<dbReference type="EMBL" id="CP024899">
    <property type="protein sequence ID" value="ATX65362.1"/>
    <property type="molecule type" value="Genomic_DNA"/>
</dbReference>
<dbReference type="InterPro" id="IPR004360">
    <property type="entry name" value="Glyas_Fos-R_dOase_dom"/>
</dbReference>
<evidence type="ECO:0000313" key="4">
    <source>
        <dbReference type="Proteomes" id="UP000228948"/>
    </source>
</evidence>
<dbReference type="CDD" id="cd08347">
    <property type="entry name" value="PcpA_C_like"/>
    <property type="match status" value="1"/>
</dbReference>
<dbReference type="STRING" id="441209.GCA_001870665_00035"/>
<keyword evidence="3" id="KW-0223">Dioxygenase</keyword>
<name>A0A2K8K7C3_9RHOB</name>
<feature type="region of interest" description="Disordered" evidence="1">
    <location>
        <begin position="267"/>
        <end position="304"/>
    </location>
</feature>
<reference evidence="3 4" key="1">
    <citation type="submission" date="2017-11" db="EMBL/GenBank/DDBJ databases">
        <title>Revised Sequence and Annotation of the Rhodobaca barguzinensis strain alga05 Genome.</title>
        <authorList>
            <person name="Kopejtka K."/>
            <person name="Tomasch J.M."/>
            <person name="Bunk B."/>
            <person name="Koblizek M."/>
        </authorList>
    </citation>
    <scope>NUCLEOTIDE SEQUENCE [LARGE SCALE GENOMIC DNA]</scope>
    <source>
        <strain evidence="4">alga05</strain>
    </source>
</reference>
<dbReference type="PROSITE" id="PS51819">
    <property type="entry name" value="VOC"/>
    <property type="match status" value="1"/>
</dbReference>
<evidence type="ECO:0000313" key="3">
    <source>
        <dbReference type="EMBL" id="ATX65362.1"/>
    </source>
</evidence>
<feature type="compositionally biased region" description="Low complexity" evidence="1">
    <location>
        <begin position="293"/>
        <end position="304"/>
    </location>
</feature>
<dbReference type="InterPro" id="IPR037523">
    <property type="entry name" value="VOC_core"/>
</dbReference>
<evidence type="ECO:0000256" key="1">
    <source>
        <dbReference type="SAM" id="MobiDB-lite"/>
    </source>
</evidence>
<protein>
    <submittedName>
        <fullName evidence="3">Ring-cleaving dioxygenase</fullName>
    </submittedName>
</protein>
<accession>A0A2K8K7C3</accession>